<dbReference type="Gene3D" id="1.20.120.230">
    <property type="entry name" value="Alpha-catenin/vinculin-like"/>
    <property type="match status" value="2"/>
</dbReference>
<name>A0AAQ4E6I9_AMBAM</name>
<dbReference type="InterPro" id="IPR036723">
    <property type="entry name" value="Alpha-catenin/vinculin-like_sf"/>
</dbReference>
<evidence type="ECO:0000313" key="3">
    <source>
        <dbReference type="EMBL" id="KAK8770331.1"/>
    </source>
</evidence>
<dbReference type="AlphaFoldDB" id="A0AAQ4E6I9"/>
<dbReference type="EMBL" id="JARKHS020021297">
    <property type="protein sequence ID" value="KAK8770331.1"/>
    <property type="molecule type" value="Genomic_DNA"/>
</dbReference>
<organism evidence="3 4">
    <name type="scientific">Amblyomma americanum</name>
    <name type="common">Lone star tick</name>
    <dbReference type="NCBI Taxonomy" id="6943"/>
    <lineage>
        <taxon>Eukaryota</taxon>
        <taxon>Metazoa</taxon>
        <taxon>Ecdysozoa</taxon>
        <taxon>Arthropoda</taxon>
        <taxon>Chelicerata</taxon>
        <taxon>Arachnida</taxon>
        <taxon>Acari</taxon>
        <taxon>Parasitiformes</taxon>
        <taxon>Ixodida</taxon>
        <taxon>Ixodoidea</taxon>
        <taxon>Ixodidae</taxon>
        <taxon>Amblyomminae</taxon>
        <taxon>Amblyomma</taxon>
    </lineage>
</organism>
<feature type="non-terminal residue" evidence="3">
    <location>
        <position position="231"/>
    </location>
</feature>
<dbReference type="PANTHER" id="PTHR46342:SF1">
    <property type="entry name" value="ALPHA-CATULIN"/>
    <property type="match status" value="1"/>
</dbReference>
<gene>
    <name evidence="3" type="ORF">V5799_013204</name>
</gene>
<protein>
    <submittedName>
        <fullName evidence="3">Uncharacterized protein</fullName>
    </submittedName>
</protein>
<dbReference type="Proteomes" id="UP001321473">
    <property type="component" value="Unassembled WGS sequence"/>
</dbReference>
<keyword evidence="2" id="KW-0963">Cytoplasm</keyword>
<dbReference type="PANTHER" id="PTHR46342">
    <property type="entry name" value="ALPHA-CATULIN"/>
    <property type="match status" value="1"/>
</dbReference>
<comment type="caution">
    <text evidence="3">The sequence shown here is derived from an EMBL/GenBank/DDBJ whole genome shotgun (WGS) entry which is preliminary data.</text>
</comment>
<evidence type="ECO:0000256" key="2">
    <source>
        <dbReference type="ARBA" id="ARBA00022490"/>
    </source>
</evidence>
<keyword evidence="4" id="KW-1185">Reference proteome</keyword>
<dbReference type="InterPro" id="IPR030045">
    <property type="entry name" value="CTNNAL1"/>
</dbReference>
<comment type="subcellular location">
    <subcellularLocation>
        <location evidence="1">Cytoplasm</location>
    </subcellularLocation>
</comment>
<reference evidence="3 4" key="1">
    <citation type="journal article" date="2023" name="Arcadia Sci">
        <title>De novo assembly of a long-read Amblyomma americanum tick genome.</title>
        <authorList>
            <person name="Chou S."/>
            <person name="Poskanzer K.E."/>
            <person name="Rollins M."/>
            <person name="Thuy-Boun P.S."/>
        </authorList>
    </citation>
    <scope>NUCLEOTIDE SEQUENCE [LARGE SCALE GENOMIC DNA]</scope>
    <source>
        <strain evidence="3">F_SG_1</strain>
        <tissue evidence="3">Salivary glands</tissue>
    </source>
</reference>
<dbReference type="GO" id="GO:0007155">
    <property type="term" value="P:cell adhesion"/>
    <property type="evidence" value="ECO:0007669"/>
    <property type="project" value="InterPro"/>
</dbReference>
<dbReference type="GO" id="GO:0005737">
    <property type="term" value="C:cytoplasm"/>
    <property type="evidence" value="ECO:0007669"/>
    <property type="project" value="UniProtKB-SubCell"/>
</dbReference>
<dbReference type="GO" id="GO:0051015">
    <property type="term" value="F:actin filament binding"/>
    <property type="evidence" value="ECO:0007669"/>
    <property type="project" value="InterPro"/>
</dbReference>
<sequence length="231" mass="25896">MMTAMARSALLHPGCGGLSTWSWCPCAQACLRHPECETARENRDTVFLQMRRAMDLVHFVVKDGVIPELASCAASSSSECRRKGARRGSWRLDEFDRCATVHNAVKMFELRDTALDHADELFKTMDEGELLNRLKNASLAGDHARLEEYADKFAEHAEHVQEVPTGQHKKELLEFLDKVPTFVQQLQFTVKNPTVGKAATFTKVDNVIQETKNLMNVISKVVTTCLVCATK</sequence>
<evidence type="ECO:0000313" key="4">
    <source>
        <dbReference type="Proteomes" id="UP001321473"/>
    </source>
</evidence>
<dbReference type="GO" id="GO:0007266">
    <property type="term" value="P:Rho protein signal transduction"/>
    <property type="evidence" value="ECO:0007669"/>
    <property type="project" value="InterPro"/>
</dbReference>
<dbReference type="SUPFAM" id="SSF47220">
    <property type="entry name" value="alpha-catenin/vinculin-like"/>
    <property type="match status" value="2"/>
</dbReference>
<evidence type="ECO:0000256" key="1">
    <source>
        <dbReference type="ARBA" id="ARBA00004496"/>
    </source>
</evidence>
<accession>A0AAQ4E6I9</accession>
<proteinExistence type="predicted"/>